<feature type="signal peptide" evidence="2">
    <location>
        <begin position="1"/>
        <end position="19"/>
    </location>
</feature>
<name>A0A0C3DCN4_OIDMZ</name>
<feature type="chain" id="PRO_5002163242" evidence="2">
    <location>
        <begin position="20"/>
        <end position="153"/>
    </location>
</feature>
<dbReference type="Proteomes" id="UP000054321">
    <property type="component" value="Unassembled WGS sequence"/>
</dbReference>
<evidence type="ECO:0000313" key="4">
    <source>
        <dbReference type="Proteomes" id="UP000054321"/>
    </source>
</evidence>
<dbReference type="InParanoid" id="A0A0C3DCN4"/>
<keyword evidence="2" id="KW-0732">Signal</keyword>
<feature type="compositionally biased region" description="Basic and acidic residues" evidence="1">
    <location>
        <begin position="133"/>
        <end position="144"/>
    </location>
</feature>
<proteinExistence type="predicted"/>
<evidence type="ECO:0000256" key="2">
    <source>
        <dbReference type="SAM" id="SignalP"/>
    </source>
</evidence>
<dbReference type="EMBL" id="KN832878">
    <property type="protein sequence ID" value="KIM99697.1"/>
    <property type="molecule type" value="Genomic_DNA"/>
</dbReference>
<protein>
    <submittedName>
        <fullName evidence="3">Uncharacterized protein</fullName>
    </submittedName>
</protein>
<keyword evidence="4" id="KW-1185">Reference proteome</keyword>
<accession>A0A0C3DCN4</accession>
<evidence type="ECO:0000256" key="1">
    <source>
        <dbReference type="SAM" id="MobiDB-lite"/>
    </source>
</evidence>
<gene>
    <name evidence="3" type="ORF">OIDMADRAFT_181111</name>
</gene>
<sequence>MLFSNPLALALVATPLISALPVPNPGWDSPKAVAAVKSCALGMSLIGGACVAAATLPNHPAVQIGGAAVGLAATATGGHAIAKELKDSNTKSDKEFNDAVDSNQKKVAAAQDERLKNAAAAAAGPPGNGPKIPAEKTPAKDVQKQSHKLQGWA</sequence>
<organism evidence="3 4">
    <name type="scientific">Oidiodendron maius (strain Zn)</name>
    <dbReference type="NCBI Taxonomy" id="913774"/>
    <lineage>
        <taxon>Eukaryota</taxon>
        <taxon>Fungi</taxon>
        <taxon>Dikarya</taxon>
        <taxon>Ascomycota</taxon>
        <taxon>Pezizomycotina</taxon>
        <taxon>Leotiomycetes</taxon>
        <taxon>Leotiomycetes incertae sedis</taxon>
        <taxon>Myxotrichaceae</taxon>
        <taxon>Oidiodendron</taxon>
    </lineage>
</organism>
<dbReference type="HOGENOM" id="CLU_1713840_0_0_1"/>
<evidence type="ECO:0000313" key="3">
    <source>
        <dbReference type="EMBL" id="KIM99697.1"/>
    </source>
</evidence>
<reference evidence="3 4" key="1">
    <citation type="submission" date="2014-04" db="EMBL/GenBank/DDBJ databases">
        <authorList>
            <consortium name="DOE Joint Genome Institute"/>
            <person name="Kuo A."/>
            <person name="Martino E."/>
            <person name="Perotto S."/>
            <person name="Kohler A."/>
            <person name="Nagy L.G."/>
            <person name="Floudas D."/>
            <person name="Copeland A."/>
            <person name="Barry K.W."/>
            <person name="Cichocki N."/>
            <person name="Veneault-Fourrey C."/>
            <person name="LaButti K."/>
            <person name="Lindquist E.A."/>
            <person name="Lipzen A."/>
            <person name="Lundell T."/>
            <person name="Morin E."/>
            <person name="Murat C."/>
            <person name="Sun H."/>
            <person name="Tunlid A."/>
            <person name="Henrissat B."/>
            <person name="Grigoriev I.V."/>
            <person name="Hibbett D.S."/>
            <person name="Martin F."/>
            <person name="Nordberg H.P."/>
            <person name="Cantor M.N."/>
            <person name="Hua S.X."/>
        </authorList>
    </citation>
    <scope>NUCLEOTIDE SEQUENCE [LARGE SCALE GENOMIC DNA]</scope>
    <source>
        <strain evidence="3 4">Zn</strain>
    </source>
</reference>
<feature type="region of interest" description="Disordered" evidence="1">
    <location>
        <begin position="112"/>
        <end position="153"/>
    </location>
</feature>
<dbReference type="AlphaFoldDB" id="A0A0C3DCN4"/>
<reference evidence="4" key="2">
    <citation type="submission" date="2015-01" db="EMBL/GenBank/DDBJ databases">
        <title>Evolutionary Origins and Diversification of the Mycorrhizal Mutualists.</title>
        <authorList>
            <consortium name="DOE Joint Genome Institute"/>
            <consortium name="Mycorrhizal Genomics Consortium"/>
            <person name="Kohler A."/>
            <person name="Kuo A."/>
            <person name="Nagy L.G."/>
            <person name="Floudas D."/>
            <person name="Copeland A."/>
            <person name="Barry K.W."/>
            <person name="Cichocki N."/>
            <person name="Veneault-Fourrey C."/>
            <person name="LaButti K."/>
            <person name="Lindquist E.A."/>
            <person name="Lipzen A."/>
            <person name="Lundell T."/>
            <person name="Morin E."/>
            <person name="Murat C."/>
            <person name="Riley R."/>
            <person name="Ohm R."/>
            <person name="Sun H."/>
            <person name="Tunlid A."/>
            <person name="Henrissat B."/>
            <person name="Grigoriev I.V."/>
            <person name="Hibbett D.S."/>
            <person name="Martin F."/>
        </authorList>
    </citation>
    <scope>NUCLEOTIDE SEQUENCE [LARGE SCALE GENOMIC DNA]</scope>
    <source>
        <strain evidence="4">Zn</strain>
    </source>
</reference>